<protein>
    <recommendedName>
        <fullName evidence="5">Signal peptidase I</fullName>
        <ecNumber evidence="5">3.4.21.89</ecNumber>
    </recommendedName>
</protein>
<name>A0ABV5LRG8_9ACTN</name>
<reference evidence="7 8" key="1">
    <citation type="submission" date="2024-09" db="EMBL/GenBank/DDBJ databases">
        <authorList>
            <person name="Sun Q."/>
            <person name="Mori K."/>
        </authorList>
    </citation>
    <scope>NUCLEOTIDE SEQUENCE [LARGE SCALE GENOMIC DNA]</scope>
    <source>
        <strain evidence="7 8">TISTR 1856</strain>
    </source>
</reference>
<dbReference type="Pfam" id="PF10502">
    <property type="entry name" value="Peptidase_S26"/>
    <property type="match status" value="1"/>
</dbReference>
<dbReference type="EMBL" id="JBHMDM010000004">
    <property type="protein sequence ID" value="MFB9376647.1"/>
    <property type="molecule type" value="Genomic_DNA"/>
</dbReference>
<dbReference type="GO" id="GO:0009003">
    <property type="term" value="F:signal peptidase activity"/>
    <property type="evidence" value="ECO:0007669"/>
    <property type="project" value="UniProtKB-EC"/>
</dbReference>
<proteinExistence type="predicted"/>
<evidence type="ECO:0000313" key="8">
    <source>
        <dbReference type="Proteomes" id="UP001589748"/>
    </source>
</evidence>
<dbReference type="RefSeq" id="WP_380136012.1">
    <property type="nucleotide sequence ID" value="NZ_JBHLUI010000003.1"/>
</dbReference>
<dbReference type="InterPro" id="IPR036286">
    <property type="entry name" value="LexA/Signal_pep-like_sf"/>
</dbReference>
<evidence type="ECO:0000256" key="3">
    <source>
        <dbReference type="ARBA" id="ARBA00022989"/>
    </source>
</evidence>
<dbReference type="SUPFAM" id="SSF51306">
    <property type="entry name" value="LexA/Signal peptidase"/>
    <property type="match status" value="1"/>
</dbReference>
<dbReference type="PANTHER" id="PTHR10806:SF6">
    <property type="entry name" value="SIGNAL PEPTIDASE COMPLEX CATALYTIC SUBUNIT SEC11"/>
    <property type="match status" value="1"/>
</dbReference>
<comment type="subcellular location">
    <subcellularLocation>
        <location evidence="1">Membrane</location>
    </subcellularLocation>
</comment>
<evidence type="ECO:0000256" key="2">
    <source>
        <dbReference type="ARBA" id="ARBA00022692"/>
    </source>
</evidence>
<comment type="caution">
    <text evidence="7">The sequence shown here is derived from an EMBL/GenBank/DDBJ whole genome shotgun (WGS) entry which is preliminary data.</text>
</comment>
<feature type="domain" description="Peptidase S26" evidence="6">
    <location>
        <begin position="15"/>
        <end position="90"/>
    </location>
</feature>
<evidence type="ECO:0000313" key="7">
    <source>
        <dbReference type="EMBL" id="MFB9376647.1"/>
    </source>
</evidence>
<accession>A0ABV5LRG8</accession>
<evidence type="ECO:0000256" key="4">
    <source>
        <dbReference type="ARBA" id="ARBA00023136"/>
    </source>
</evidence>
<dbReference type="InterPro" id="IPR019533">
    <property type="entry name" value="Peptidase_S26"/>
</dbReference>
<evidence type="ECO:0000259" key="6">
    <source>
        <dbReference type="Pfam" id="PF10502"/>
    </source>
</evidence>
<keyword evidence="8" id="KW-1185">Reference proteome</keyword>
<dbReference type="EC" id="3.4.21.89" evidence="5"/>
<keyword evidence="2" id="KW-0812">Transmembrane</keyword>
<dbReference type="PANTHER" id="PTHR10806">
    <property type="entry name" value="SIGNAL PEPTIDASE COMPLEX CATALYTIC SUBUNIT SEC11"/>
    <property type="match status" value="1"/>
</dbReference>
<dbReference type="InterPro" id="IPR001733">
    <property type="entry name" value="Peptidase_S26B"/>
</dbReference>
<evidence type="ECO:0000256" key="5">
    <source>
        <dbReference type="NCBIfam" id="TIGR02228"/>
    </source>
</evidence>
<keyword evidence="4" id="KW-0472">Membrane</keyword>
<dbReference type="Proteomes" id="UP001589748">
    <property type="component" value="Unassembled WGS sequence"/>
</dbReference>
<dbReference type="CDD" id="cd06530">
    <property type="entry name" value="S26_SPase_I"/>
    <property type="match status" value="1"/>
</dbReference>
<evidence type="ECO:0000256" key="1">
    <source>
        <dbReference type="ARBA" id="ARBA00004370"/>
    </source>
</evidence>
<keyword evidence="3" id="KW-1133">Transmembrane helix</keyword>
<keyword evidence="7" id="KW-0378">Hydrolase</keyword>
<gene>
    <name evidence="7" type="ORF">ACFFVI_06670</name>
</gene>
<organism evidence="7 8">
    <name type="scientific">Kineococcus gynurae</name>
    <dbReference type="NCBI Taxonomy" id="452979"/>
    <lineage>
        <taxon>Bacteria</taxon>
        <taxon>Bacillati</taxon>
        <taxon>Actinomycetota</taxon>
        <taxon>Actinomycetes</taxon>
        <taxon>Kineosporiales</taxon>
        <taxon>Kineosporiaceae</taxon>
        <taxon>Kineococcus</taxon>
    </lineage>
</organism>
<sequence>MRPAPRRTAIILPVVLALLGLGALAATLSGVRLVPILTGSMTPAVPAGSLVLTTPLDGTDVQVGDVVAFQPPDPYRLPDARPVMHRVVAIEDTASGTAFRTKGDANGLVDPWLVPATSSGLDRAWIDVPHVGRLAAAGRLPLAAMLLGAFLLVRLWMRAEPEPEPCHCPDAEKADPLSA</sequence>
<dbReference type="NCBIfam" id="TIGR02228">
    <property type="entry name" value="sigpep_I_arch"/>
    <property type="match status" value="1"/>
</dbReference>